<feature type="region of interest" description="Disordered" evidence="2">
    <location>
        <begin position="1"/>
        <end position="187"/>
    </location>
</feature>
<proteinExistence type="predicted"/>
<dbReference type="InterPro" id="IPR019496">
    <property type="entry name" value="NUFIP1_cons_dom"/>
</dbReference>
<gene>
    <name evidence="4" type="ORF">V1264_009966</name>
</gene>
<organism evidence="4 5">
    <name type="scientific">Littorina saxatilis</name>
    <dbReference type="NCBI Taxonomy" id="31220"/>
    <lineage>
        <taxon>Eukaryota</taxon>
        <taxon>Metazoa</taxon>
        <taxon>Spiralia</taxon>
        <taxon>Lophotrochozoa</taxon>
        <taxon>Mollusca</taxon>
        <taxon>Gastropoda</taxon>
        <taxon>Caenogastropoda</taxon>
        <taxon>Littorinimorpha</taxon>
        <taxon>Littorinoidea</taxon>
        <taxon>Littorinidae</taxon>
        <taxon>Littorina</taxon>
    </lineage>
</organism>
<feature type="compositionally biased region" description="Low complexity" evidence="2">
    <location>
        <begin position="152"/>
        <end position="171"/>
    </location>
</feature>
<accession>A0AAN9G021</accession>
<feature type="compositionally biased region" description="Basic and acidic residues" evidence="2">
    <location>
        <begin position="268"/>
        <end position="292"/>
    </location>
</feature>
<name>A0AAN9G021_9CAEN</name>
<feature type="compositionally biased region" description="Basic and acidic residues" evidence="2">
    <location>
        <begin position="337"/>
        <end position="350"/>
    </location>
</feature>
<dbReference type="PROSITE" id="PS00028">
    <property type="entry name" value="ZINC_FINGER_C2H2_1"/>
    <property type="match status" value="1"/>
</dbReference>
<feature type="compositionally biased region" description="Gly residues" evidence="2">
    <location>
        <begin position="127"/>
        <end position="139"/>
    </location>
</feature>
<dbReference type="GO" id="GO:0000492">
    <property type="term" value="P:box C/D snoRNP assembly"/>
    <property type="evidence" value="ECO:0007669"/>
    <property type="project" value="TreeGrafter"/>
</dbReference>
<dbReference type="GO" id="GO:0008270">
    <property type="term" value="F:zinc ion binding"/>
    <property type="evidence" value="ECO:0007669"/>
    <property type="project" value="UniProtKB-KW"/>
</dbReference>
<feature type="compositionally biased region" description="Polar residues" evidence="2">
    <location>
        <begin position="516"/>
        <end position="528"/>
    </location>
</feature>
<comment type="caution">
    <text evidence="4">The sequence shown here is derived from an EMBL/GenBank/DDBJ whole genome shotgun (WGS) entry which is preliminary data.</text>
</comment>
<evidence type="ECO:0000256" key="2">
    <source>
        <dbReference type="SAM" id="MobiDB-lite"/>
    </source>
</evidence>
<feature type="compositionally biased region" description="Low complexity" evidence="2">
    <location>
        <begin position="355"/>
        <end position="371"/>
    </location>
</feature>
<dbReference type="AlphaFoldDB" id="A0AAN9G021"/>
<dbReference type="Pfam" id="PF10453">
    <property type="entry name" value="NUFIP1"/>
    <property type="match status" value="1"/>
</dbReference>
<feature type="compositionally biased region" description="Polar residues" evidence="2">
    <location>
        <begin position="19"/>
        <end position="43"/>
    </location>
</feature>
<dbReference type="PANTHER" id="PTHR13309:SF0">
    <property type="entry name" value="FMR1-INTERACTING PROTEIN NUFIP1"/>
    <property type="match status" value="1"/>
</dbReference>
<feature type="compositionally biased region" description="Basic residues" evidence="2">
    <location>
        <begin position="552"/>
        <end position="566"/>
    </location>
</feature>
<reference evidence="4 5" key="1">
    <citation type="submission" date="2024-02" db="EMBL/GenBank/DDBJ databases">
        <title>Chromosome-scale genome assembly of the rough periwinkle Littorina saxatilis.</title>
        <authorList>
            <person name="De Jode A."/>
            <person name="Faria R."/>
            <person name="Formenti G."/>
            <person name="Sims Y."/>
            <person name="Smith T.P."/>
            <person name="Tracey A."/>
            <person name="Wood J.M.D."/>
            <person name="Zagrodzka Z.B."/>
            <person name="Johannesson K."/>
            <person name="Butlin R.K."/>
            <person name="Leder E.H."/>
        </authorList>
    </citation>
    <scope>NUCLEOTIDE SEQUENCE [LARGE SCALE GENOMIC DNA]</scope>
    <source>
        <strain evidence="4">Snail1</strain>
        <tissue evidence="4">Muscle</tissue>
    </source>
</reference>
<dbReference type="Proteomes" id="UP001374579">
    <property type="component" value="Unassembled WGS sequence"/>
</dbReference>
<protein>
    <recommendedName>
        <fullName evidence="3">C2H2-type domain-containing protein</fullName>
    </recommendedName>
</protein>
<evidence type="ECO:0000259" key="3">
    <source>
        <dbReference type="PROSITE" id="PS50157"/>
    </source>
</evidence>
<keyword evidence="1" id="KW-0479">Metal-binding</keyword>
<dbReference type="EMBL" id="JBAMIC010000024">
    <property type="protein sequence ID" value="KAK7090124.1"/>
    <property type="molecule type" value="Genomic_DNA"/>
</dbReference>
<keyword evidence="5" id="KW-1185">Reference proteome</keyword>
<feature type="compositionally biased region" description="Basic and acidic residues" evidence="2">
    <location>
        <begin position="172"/>
        <end position="185"/>
    </location>
</feature>
<feature type="compositionally biased region" description="Polar residues" evidence="2">
    <location>
        <begin position="318"/>
        <end position="335"/>
    </location>
</feature>
<dbReference type="PROSITE" id="PS50157">
    <property type="entry name" value="ZINC_FINGER_C2H2_2"/>
    <property type="match status" value="1"/>
</dbReference>
<feature type="region of interest" description="Disordered" evidence="2">
    <location>
        <begin position="268"/>
        <end position="569"/>
    </location>
</feature>
<evidence type="ECO:0000313" key="5">
    <source>
        <dbReference type="Proteomes" id="UP001374579"/>
    </source>
</evidence>
<dbReference type="GO" id="GO:0003723">
    <property type="term" value="F:RNA binding"/>
    <property type="evidence" value="ECO:0007669"/>
    <property type="project" value="InterPro"/>
</dbReference>
<feature type="compositionally biased region" description="Basic residues" evidence="2">
    <location>
        <begin position="294"/>
        <end position="310"/>
    </location>
</feature>
<feature type="compositionally biased region" description="Polar residues" evidence="2">
    <location>
        <begin position="380"/>
        <end position="390"/>
    </location>
</feature>
<dbReference type="PANTHER" id="PTHR13309">
    <property type="entry name" value="NUCLEAR FRAGILE X MENTAL RETARDATION PROTEIN INTERACTING PROTEIN 1"/>
    <property type="match status" value="1"/>
</dbReference>
<feature type="compositionally biased region" description="Acidic residues" evidence="2">
    <location>
        <begin position="454"/>
        <end position="464"/>
    </location>
</feature>
<evidence type="ECO:0000313" key="4">
    <source>
        <dbReference type="EMBL" id="KAK7090124.1"/>
    </source>
</evidence>
<keyword evidence="1" id="KW-0862">Zinc</keyword>
<evidence type="ECO:0000256" key="1">
    <source>
        <dbReference type="PROSITE-ProRule" id="PRU00042"/>
    </source>
</evidence>
<keyword evidence="1" id="KW-0863">Zinc-finger</keyword>
<dbReference type="InterPro" id="IPR039136">
    <property type="entry name" value="NUFIP1-like"/>
</dbReference>
<dbReference type="InterPro" id="IPR013087">
    <property type="entry name" value="Znf_C2H2_type"/>
</dbReference>
<feature type="compositionally biased region" description="Basic and acidic residues" evidence="2">
    <location>
        <begin position="529"/>
        <end position="538"/>
    </location>
</feature>
<feature type="compositionally biased region" description="Basic and acidic residues" evidence="2">
    <location>
        <begin position="418"/>
        <end position="427"/>
    </location>
</feature>
<dbReference type="GO" id="GO:0005634">
    <property type="term" value="C:nucleus"/>
    <property type="evidence" value="ECO:0007669"/>
    <property type="project" value="TreeGrafter"/>
</dbReference>
<feature type="domain" description="C2H2-type" evidence="3">
    <location>
        <begin position="190"/>
        <end position="212"/>
    </location>
</feature>
<sequence>MNSPPYGQGPRQQFYGPTGQRNSAQCQNQTQGFGHSPFGTSGPNFPVSPGNWNTPPFTQPPPTNARTFNQPPPPCFSPQSQHCPPPRYGRPVNNVWGNPNLYRPNFGPPPRMCPPDARSQQQHGQFGQPGRGRGGGGFGRRGRGRGRGGGKNNQQNGQTHNNKNGNSSNHGQESKKAKTDKRDLPENNQFHCETCDRGFNTDEKYQQHVLEHKKCSVDGCRYVAAPKLVDLHYHTQHRTGLAKKIWSLESPEDIQKWIQERKRHFPTKENIARRAADIAERRSRGEKIDTKQFGKMRGRGRGRRGQHGRQRHWENDQPQRSSSQERTGSLDSQPDANKGDKSDRLNHSEGNKPGPSQSASSPSSAISDQSAEFCDRGDQAESTQSAASQKRTNHKRPRDKKDEHKSDSLTSPSAAKKSRADENRCVEDSAGIKTDKTSGADLDPLSLLIKDEDGMSEEDEDEDDVKPQMLKGKALASLISSYGSDDSKAEADDTDEDDKDEEKRKHDAESGLPTKPSAQLSTHPSTKASSKDSRELRQTNRPQSGAKDQSKKQKQQQQRRQHKPSRKPTLLEMLLAKEIRHERNVIMQCVHYIVKNKFLGVCDGKE</sequence>